<sequence>MQYNTLSKGSFHDSASCCRRHGTFNDFVDVELPLSASTTPPPARTRNDLQRLSTRSIASASFVVVNIRTGPTKRQARKGRAPTKKYGEAYTRGALPEQADMTSDSSLTSFSSNSSCSFASDSPSTSSSSLSPPLSSSITVSSSGTVLPDAAGDSSQHTDSSLYRYRYLPTEIIELILSFVPEPFPTSLLYVSRSWYYAARPYIYRRPRLSPKNYFSFVNTLSTSDILGTYVHVLDLRFIIQSGKNSYTSRLLRRCSRNLEEFYAPQTSFGYAPLVSVRQCGSLRVLDLSLVSETVDLRELFLAIRNLQKLTVLHFPRSSVFCVDFEDDLWPPNLSQLGLAGGISDDFLSQTTFPHTIKTLSMAHCPFVKTDSVRSLCHRLGPSLTSLRVLFPLPALSYNSLDATLKLCPSLRKLVVSTDYITHRLLSAENVANPHPLEMLDLDCSGMLGQSRKIQADDIALAVLEGRLPKLRIVRASIKLGWTKDDEEVSELIEVLSEREGGGLWIA</sequence>
<evidence type="ECO:0000313" key="2">
    <source>
        <dbReference type="Proteomes" id="UP001433508"/>
    </source>
</evidence>
<gene>
    <name evidence="1" type="ORF">V1525DRAFT_405691</name>
</gene>
<keyword evidence="2" id="KW-1185">Reference proteome</keyword>
<reference evidence="2" key="1">
    <citation type="journal article" date="2024" name="Front. Bioeng. Biotechnol.">
        <title>Genome-scale model development and genomic sequencing of the oleaginous clade Lipomyces.</title>
        <authorList>
            <person name="Czajka J.J."/>
            <person name="Han Y."/>
            <person name="Kim J."/>
            <person name="Mondo S.J."/>
            <person name="Hofstad B.A."/>
            <person name="Robles A."/>
            <person name="Haridas S."/>
            <person name="Riley R."/>
            <person name="LaButti K."/>
            <person name="Pangilinan J."/>
            <person name="Andreopoulos W."/>
            <person name="Lipzen A."/>
            <person name="Yan J."/>
            <person name="Wang M."/>
            <person name="Ng V."/>
            <person name="Grigoriev I.V."/>
            <person name="Spatafora J.W."/>
            <person name="Magnuson J.K."/>
            <person name="Baker S.E."/>
            <person name="Pomraning K.R."/>
        </authorList>
    </citation>
    <scope>NUCLEOTIDE SEQUENCE [LARGE SCALE GENOMIC DNA]</scope>
    <source>
        <strain evidence="2">CBS 7786</strain>
    </source>
</reference>
<accession>A0ACC3SZ39</accession>
<protein>
    <submittedName>
        <fullName evidence="1">Uncharacterized protein</fullName>
    </submittedName>
</protein>
<organism evidence="1 2">
    <name type="scientific">Lipomyces kononenkoae</name>
    <name type="common">Yeast</name>
    <dbReference type="NCBI Taxonomy" id="34357"/>
    <lineage>
        <taxon>Eukaryota</taxon>
        <taxon>Fungi</taxon>
        <taxon>Dikarya</taxon>
        <taxon>Ascomycota</taxon>
        <taxon>Saccharomycotina</taxon>
        <taxon>Lipomycetes</taxon>
        <taxon>Lipomycetales</taxon>
        <taxon>Lipomycetaceae</taxon>
        <taxon>Lipomyces</taxon>
    </lineage>
</organism>
<proteinExistence type="predicted"/>
<name>A0ACC3SZ39_LIPKO</name>
<dbReference type="Proteomes" id="UP001433508">
    <property type="component" value="Unassembled WGS sequence"/>
</dbReference>
<comment type="caution">
    <text evidence="1">The sequence shown here is derived from an EMBL/GenBank/DDBJ whole genome shotgun (WGS) entry which is preliminary data.</text>
</comment>
<evidence type="ECO:0000313" key="1">
    <source>
        <dbReference type="EMBL" id="KAK9236897.1"/>
    </source>
</evidence>
<dbReference type="EMBL" id="MU971378">
    <property type="protein sequence ID" value="KAK9236897.1"/>
    <property type="molecule type" value="Genomic_DNA"/>
</dbReference>